<feature type="domain" description="Reverse transcriptase/retrotransposon-derived protein RNase H-like" evidence="8">
    <location>
        <begin position="607"/>
        <end position="684"/>
    </location>
</feature>
<evidence type="ECO:0000259" key="7">
    <source>
        <dbReference type="Pfam" id="PF03732"/>
    </source>
</evidence>
<dbReference type="InterPro" id="IPR041577">
    <property type="entry name" value="RT_RNaseH_2"/>
</dbReference>
<keyword evidence="5" id="KW-0511">Multifunctional enzyme</keyword>
<evidence type="ECO:0000256" key="6">
    <source>
        <dbReference type="SAM" id="MobiDB-lite"/>
    </source>
</evidence>
<dbReference type="Proteomes" id="UP001151760">
    <property type="component" value="Unassembled WGS sequence"/>
</dbReference>
<keyword evidence="10" id="KW-0695">RNA-directed DNA polymerase</keyword>
<dbReference type="Pfam" id="PF24626">
    <property type="entry name" value="SH3_Tf2-1"/>
    <property type="match status" value="1"/>
</dbReference>
<keyword evidence="11" id="KW-1185">Reference proteome</keyword>
<dbReference type="Pfam" id="PF17919">
    <property type="entry name" value="RT_RNaseH_2"/>
    <property type="match status" value="1"/>
</dbReference>
<proteinExistence type="predicted"/>
<feature type="region of interest" description="Disordered" evidence="6">
    <location>
        <begin position="946"/>
        <end position="972"/>
    </location>
</feature>
<evidence type="ECO:0000256" key="1">
    <source>
        <dbReference type="ARBA" id="ARBA00022679"/>
    </source>
</evidence>
<feature type="region of interest" description="Disordered" evidence="6">
    <location>
        <begin position="36"/>
        <end position="61"/>
    </location>
</feature>
<dbReference type="InterPro" id="IPR043128">
    <property type="entry name" value="Rev_trsase/Diguanyl_cyclase"/>
</dbReference>
<evidence type="ECO:0000313" key="11">
    <source>
        <dbReference type="Proteomes" id="UP001151760"/>
    </source>
</evidence>
<gene>
    <name evidence="10" type="ORF">Tco_1031612</name>
</gene>
<name>A0ABQ5GAV4_9ASTR</name>
<reference evidence="10" key="2">
    <citation type="submission" date="2022-01" db="EMBL/GenBank/DDBJ databases">
        <authorList>
            <person name="Yamashiro T."/>
            <person name="Shiraishi A."/>
            <person name="Satake H."/>
            <person name="Nakayama K."/>
        </authorList>
    </citation>
    <scope>NUCLEOTIDE SEQUENCE</scope>
</reference>
<evidence type="ECO:0000256" key="5">
    <source>
        <dbReference type="ARBA" id="ARBA00023268"/>
    </source>
</evidence>
<dbReference type="PANTHER" id="PTHR37984">
    <property type="entry name" value="PROTEIN CBG26694"/>
    <property type="match status" value="1"/>
</dbReference>
<dbReference type="InterPro" id="IPR056924">
    <property type="entry name" value="SH3_Tf2-1"/>
</dbReference>
<evidence type="ECO:0000313" key="10">
    <source>
        <dbReference type="EMBL" id="GJT72326.1"/>
    </source>
</evidence>
<dbReference type="Gene3D" id="2.40.70.10">
    <property type="entry name" value="Acid Proteases"/>
    <property type="match status" value="1"/>
</dbReference>
<protein>
    <submittedName>
        <fullName evidence="10">Reverse transcriptase domain-containing protein</fullName>
    </submittedName>
</protein>
<feature type="compositionally biased region" description="Pro residues" evidence="6">
    <location>
        <begin position="954"/>
        <end position="964"/>
    </location>
</feature>
<evidence type="ECO:0000256" key="3">
    <source>
        <dbReference type="ARBA" id="ARBA00022722"/>
    </source>
</evidence>
<dbReference type="SUPFAM" id="SSF56672">
    <property type="entry name" value="DNA/RNA polymerases"/>
    <property type="match status" value="1"/>
</dbReference>
<feature type="non-terminal residue" evidence="10">
    <location>
        <position position="1"/>
    </location>
</feature>
<comment type="caution">
    <text evidence="10">The sequence shown here is derived from an EMBL/GenBank/DDBJ whole genome shotgun (WGS) entry which is preliminary data.</text>
</comment>
<evidence type="ECO:0000259" key="8">
    <source>
        <dbReference type="Pfam" id="PF17919"/>
    </source>
</evidence>
<dbReference type="EMBL" id="BQNB010018249">
    <property type="protein sequence ID" value="GJT72326.1"/>
    <property type="molecule type" value="Genomic_DNA"/>
</dbReference>
<feature type="domain" description="Retrotransposon gag" evidence="7">
    <location>
        <begin position="90"/>
        <end position="187"/>
    </location>
</feature>
<dbReference type="InterPro" id="IPR050951">
    <property type="entry name" value="Retrovirus_Pol_polyprotein"/>
</dbReference>
<evidence type="ECO:0000256" key="2">
    <source>
        <dbReference type="ARBA" id="ARBA00022695"/>
    </source>
</evidence>
<accession>A0ABQ5GAV4</accession>
<keyword evidence="1" id="KW-0808">Transferase</keyword>
<feature type="domain" description="Tf2-1-like SH3-like" evidence="9">
    <location>
        <begin position="834"/>
        <end position="866"/>
    </location>
</feature>
<reference evidence="10" key="1">
    <citation type="journal article" date="2022" name="Int. J. Mol. Sci.">
        <title>Draft Genome of Tanacetum Coccineum: Genomic Comparison of Closely Related Tanacetum-Family Plants.</title>
        <authorList>
            <person name="Yamashiro T."/>
            <person name="Shiraishi A."/>
            <person name="Nakayama K."/>
            <person name="Satake H."/>
        </authorList>
    </citation>
    <scope>NUCLEOTIDE SEQUENCE</scope>
</reference>
<sequence length="1038" mass="118211">IIMAPKKAPALTEANINRLIQELIDEAIAAERERVRNENNLEVSPPAPTPAPTTNPTTNLAPSSAAGLTIEKSRSVFDISKCAEGNKVIFVAATLQDSALTWWNNQVASMGRAIANRKSWTKRKDMMTEEFCPPEEIQRMEHVLWNLEVKDYNITSYTTHFNELILLCPEMVPAKKKKVEEYIQGLSDNIQGEVTSSSPTTLSRTIRMAHKLMKQKRKSKMDREIEAKKRKWESFQPEGNSGGNRNNQRNQRNNNQGNWRDNNRQYQPNRQRQGNARAMTGAQNNEIDQGGPTSKCNCYTVYHFENCLAKCNKCGKIRHKDSDCRGKGVAAGAHTQSTRACFECGDRNHFRDQFPKQNNQKEGNATGRAYTIKDADKAQGPNVVTAMFLVNNRYASVLFDLGSDMSFDNIRFSHLIDIKPVKLNTSYEVELTNRKIASTNTILRGCVLNLVDHLFEIDLMPIELGSFDVIVRMDWLVKCDAVIICGKEIHRKGMSVILGPSDGERTDRETPGRCVGDAVRSDQRTSSVYGLNESYSMQFLDHVIDSKGIHVDLAKIEAIKNWVVPSIPTEVRQFLGLVGYYERFIEGFSLIAKPLTKLTQKNTKYEWGKEEQEVFQMLKQKLCSAPILALPDGIEDFVVYCDASQKGYGAVLMQREKVITYASRHYLYVADALNQKEREPLRVRELVMMIHTDLPERILNAQTEAMKKENVEAENLGRLIKLIFEISSDRIQYFNKRIAILHSGFGDYFGRPWEPIYHASIKAALFEALYRRKCRSPICWSEVGDSQLTRPKLVRETMEKIVQIKNRLLNAHSRQKSYADVRRKPMEFSVGDMIIERIGPVAYKLELPDELHGIHNTFQVSNLKKYLADENLIILLEEIQLNDKLYFIEEPLEIVDREVKQLKQSRIPIVKIIMAPKKASAMTQAVISRLIQERIDEAIAAERERVRNENNLEVPPPAPTPAPTTDPAKNPAPVSMGNKVIFAIATLQDSALTWWNNQVASMGRVVANSKYWTEMKAMMTEEFCPPEEIQRMEHKFGT</sequence>
<dbReference type="Pfam" id="PF03732">
    <property type="entry name" value="Retrotrans_gag"/>
    <property type="match status" value="1"/>
</dbReference>
<dbReference type="Gene3D" id="3.30.70.270">
    <property type="match status" value="1"/>
</dbReference>
<keyword evidence="3" id="KW-0540">Nuclease</keyword>
<keyword evidence="4" id="KW-0378">Hydrolase</keyword>
<keyword evidence="2" id="KW-0548">Nucleotidyltransferase</keyword>
<evidence type="ECO:0000259" key="9">
    <source>
        <dbReference type="Pfam" id="PF24626"/>
    </source>
</evidence>
<dbReference type="InterPro" id="IPR043502">
    <property type="entry name" value="DNA/RNA_pol_sf"/>
</dbReference>
<dbReference type="InterPro" id="IPR021109">
    <property type="entry name" value="Peptidase_aspartic_dom_sf"/>
</dbReference>
<dbReference type="InterPro" id="IPR005162">
    <property type="entry name" value="Retrotrans_gag_dom"/>
</dbReference>
<organism evidence="10 11">
    <name type="scientific">Tanacetum coccineum</name>
    <dbReference type="NCBI Taxonomy" id="301880"/>
    <lineage>
        <taxon>Eukaryota</taxon>
        <taxon>Viridiplantae</taxon>
        <taxon>Streptophyta</taxon>
        <taxon>Embryophyta</taxon>
        <taxon>Tracheophyta</taxon>
        <taxon>Spermatophyta</taxon>
        <taxon>Magnoliopsida</taxon>
        <taxon>eudicotyledons</taxon>
        <taxon>Gunneridae</taxon>
        <taxon>Pentapetalae</taxon>
        <taxon>asterids</taxon>
        <taxon>campanulids</taxon>
        <taxon>Asterales</taxon>
        <taxon>Asteraceae</taxon>
        <taxon>Asteroideae</taxon>
        <taxon>Anthemideae</taxon>
        <taxon>Anthemidinae</taxon>
        <taxon>Tanacetum</taxon>
    </lineage>
</organism>
<evidence type="ECO:0000256" key="4">
    <source>
        <dbReference type="ARBA" id="ARBA00022759"/>
    </source>
</evidence>
<keyword evidence="4" id="KW-0255">Endonuclease</keyword>
<feature type="region of interest" description="Disordered" evidence="6">
    <location>
        <begin position="212"/>
        <end position="277"/>
    </location>
</feature>
<dbReference type="PANTHER" id="PTHR37984:SF5">
    <property type="entry name" value="PROTEIN NYNRIN-LIKE"/>
    <property type="match status" value="1"/>
</dbReference>
<feature type="compositionally biased region" description="Low complexity" evidence="6">
    <location>
        <begin position="243"/>
        <end position="275"/>
    </location>
</feature>
<dbReference type="CDD" id="cd00303">
    <property type="entry name" value="retropepsin_like"/>
    <property type="match status" value="1"/>
</dbReference>
<dbReference type="GO" id="GO:0003964">
    <property type="term" value="F:RNA-directed DNA polymerase activity"/>
    <property type="evidence" value="ECO:0007669"/>
    <property type="project" value="UniProtKB-KW"/>
</dbReference>
<dbReference type="Pfam" id="PF08284">
    <property type="entry name" value="RVP_2"/>
    <property type="match status" value="1"/>
</dbReference>